<protein>
    <submittedName>
        <fullName evidence="2">Uncharacterized protein</fullName>
    </submittedName>
</protein>
<keyword evidence="3" id="KW-1185">Reference proteome</keyword>
<proteinExistence type="predicted"/>
<evidence type="ECO:0000313" key="3">
    <source>
        <dbReference type="Proteomes" id="UP000290545"/>
    </source>
</evidence>
<dbReference type="RefSeq" id="WP_129005913.1">
    <property type="nucleotide sequence ID" value="NZ_SDHZ01000005.1"/>
</dbReference>
<evidence type="ECO:0000256" key="1">
    <source>
        <dbReference type="SAM" id="SignalP"/>
    </source>
</evidence>
<sequence>MHKICRNAIRIKRIGLLLLPTMLLAVIAANAQQKIGLNPTSINKSSVLELESTKQGFLLPRLTDTTAINALTPPNGTMIYYSDATPANAGIYIRRTVGSTPGWYKLAYNAEDRSWAMSGNTINPSLFPKALMGTINQRSLSIITNNLVRIAIDSASGKVSVTDSLAVGGAFSAAGYAKLGGKLSVADSALFAGHIKASKNVSVTDTLFSKVAKFTDSLYLTKLKGLSNLNTVLVHDTVTGTVERRNMPSDVFKGWVLGNVDTSSFSTALERITGQGLNKDTLLIHGATFTAPGVITTGTQPIAGTKVLRDSLLVGGLSTDKPTSTLQVGGSVSVSVQSVTASTTLNQTHHTVVADGNITVTLPAAATSKGRVYVIKAVNDISKVDTNKPVNIVGTIDGVSVTSAAPMTLFIPGAYVKLQSSGVAATGWYIIP</sequence>
<feature type="chain" id="PRO_5020337386" evidence="1">
    <location>
        <begin position="32"/>
        <end position="432"/>
    </location>
</feature>
<keyword evidence="1" id="KW-0732">Signal</keyword>
<accession>A0A4Q1D1G8</accession>
<dbReference type="OrthoDB" id="657052at2"/>
<organism evidence="2 3">
    <name type="scientific">Filimonas effusa</name>
    <dbReference type="NCBI Taxonomy" id="2508721"/>
    <lineage>
        <taxon>Bacteria</taxon>
        <taxon>Pseudomonadati</taxon>
        <taxon>Bacteroidota</taxon>
        <taxon>Chitinophagia</taxon>
        <taxon>Chitinophagales</taxon>
        <taxon>Chitinophagaceae</taxon>
        <taxon>Filimonas</taxon>
    </lineage>
</organism>
<reference evidence="2 3" key="1">
    <citation type="submission" date="2019-01" db="EMBL/GenBank/DDBJ databases">
        <title>Filimonas sp. strain TTM-71.</title>
        <authorList>
            <person name="Chen W.-M."/>
        </authorList>
    </citation>
    <scope>NUCLEOTIDE SEQUENCE [LARGE SCALE GENOMIC DNA]</scope>
    <source>
        <strain evidence="2 3">TTM-71</strain>
    </source>
</reference>
<dbReference type="AlphaFoldDB" id="A0A4Q1D1G8"/>
<evidence type="ECO:0000313" key="2">
    <source>
        <dbReference type="EMBL" id="RXK80829.1"/>
    </source>
</evidence>
<comment type="caution">
    <text evidence="2">The sequence shown here is derived from an EMBL/GenBank/DDBJ whole genome shotgun (WGS) entry which is preliminary data.</text>
</comment>
<dbReference type="EMBL" id="SDHZ01000005">
    <property type="protein sequence ID" value="RXK80829.1"/>
    <property type="molecule type" value="Genomic_DNA"/>
</dbReference>
<gene>
    <name evidence="2" type="ORF">ESB13_21985</name>
</gene>
<feature type="signal peptide" evidence="1">
    <location>
        <begin position="1"/>
        <end position="31"/>
    </location>
</feature>
<name>A0A4Q1D1G8_9BACT</name>
<dbReference type="Proteomes" id="UP000290545">
    <property type="component" value="Unassembled WGS sequence"/>
</dbReference>